<name>A0A8E0IRF6_LACPA</name>
<protein>
    <submittedName>
        <fullName evidence="1">Transcriptional regulator</fullName>
    </submittedName>
</protein>
<comment type="caution">
    <text evidence="1">The sequence shown here is derived from an EMBL/GenBank/DDBJ whole genome shotgun (WGS) entry which is preliminary data.</text>
</comment>
<evidence type="ECO:0000313" key="1">
    <source>
        <dbReference type="EMBL" id="EPC73393.1"/>
    </source>
</evidence>
<gene>
    <name evidence="1" type="ORF">Lpp71_08817</name>
</gene>
<feature type="non-terminal residue" evidence="1">
    <location>
        <position position="1"/>
    </location>
</feature>
<sequence>NHLMTNVTLSKHDIEILQQTLLAKQHDAPKTVSCNCLPEGCKEAAHE</sequence>
<reference evidence="1 2" key="1">
    <citation type="journal article" date="2013" name="PLoS ONE">
        <title>Lactobacillus paracasei comparative genomics: towards species pan-genome definition and exploitation of diversity.</title>
        <authorList>
            <person name="Smokvina T."/>
            <person name="Wels M."/>
            <person name="Polka J."/>
            <person name="Chervaux C."/>
            <person name="Brisse S."/>
            <person name="Boekhorst J."/>
            <person name="van Hylckama Vlieg J.E."/>
            <person name="Siezen R.J."/>
        </authorList>
    </citation>
    <scope>NUCLEOTIDE SEQUENCE [LARGE SCALE GENOMIC DNA]</scope>
    <source>
        <strain evidence="1 2">Lpp71</strain>
    </source>
</reference>
<organism evidence="1 2">
    <name type="scientific">Lacticaseibacillus paracasei subsp. paracasei Lpp71</name>
    <dbReference type="NCBI Taxonomy" id="1256207"/>
    <lineage>
        <taxon>Bacteria</taxon>
        <taxon>Bacillati</taxon>
        <taxon>Bacillota</taxon>
        <taxon>Bacilli</taxon>
        <taxon>Lactobacillales</taxon>
        <taxon>Lactobacillaceae</taxon>
        <taxon>Lacticaseibacillus</taxon>
    </lineage>
</organism>
<proteinExistence type="predicted"/>
<accession>A0A8E0IRF6</accession>
<dbReference type="AlphaFoldDB" id="A0A8E0IRF6"/>
<evidence type="ECO:0000313" key="2">
    <source>
        <dbReference type="Proteomes" id="UP000014252"/>
    </source>
</evidence>
<dbReference type="Proteomes" id="UP000014252">
    <property type="component" value="Unassembled WGS sequence"/>
</dbReference>
<dbReference type="EMBL" id="ANKD01000419">
    <property type="protein sequence ID" value="EPC73393.1"/>
    <property type="molecule type" value="Genomic_DNA"/>
</dbReference>